<protein>
    <recommendedName>
        <fullName evidence="7">palmitoyl-CoA hydrolase</fullName>
        <ecNumber evidence="7">3.1.2.2</ecNumber>
    </recommendedName>
</protein>
<reference evidence="10" key="1">
    <citation type="submission" date="2022-08" db="UniProtKB">
        <authorList>
            <consortium name="EnsemblMetazoa"/>
        </authorList>
    </citation>
    <scope>IDENTIFICATION</scope>
    <source>
        <strain evidence="10">EBRO</strain>
    </source>
</reference>
<dbReference type="VEuPathDB" id="VectorBase:AATE002165"/>
<evidence type="ECO:0000256" key="3">
    <source>
        <dbReference type="ARBA" id="ARBA00022729"/>
    </source>
</evidence>
<organism evidence="10">
    <name type="scientific">Anopheles atroparvus</name>
    <name type="common">European mosquito</name>
    <dbReference type="NCBI Taxonomy" id="41427"/>
    <lineage>
        <taxon>Eukaryota</taxon>
        <taxon>Metazoa</taxon>
        <taxon>Ecdysozoa</taxon>
        <taxon>Arthropoda</taxon>
        <taxon>Hexapoda</taxon>
        <taxon>Insecta</taxon>
        <taxon>Pterygota</taxon>
        <taxon>Neoptera</taxon>
        <taxon>Endopterygota</taxon>
        <taxon>Diptera</taxon>
        <taxon>Nematocera</taxon>
        <taxon>Culicoidea</taxon>
        <taxon>Culicidae</taxon>
        <taxon>Anophelinae</taxon>
        <taxon>Anopheles</taxon>
    </lineage>
</organism>
<keyword evidence="3" id="KW-0732">Signal</keyword>
<evidence type="ECO:0000256" key="1">
    <source>
        <dbReference type="ARBA" id="ARBA00004371"/>
    </source>
</evidence>
<dbReference type="InterPro" id="IPR029058">
    <property type="entry name" value="AB_hydrolase_fold"/>
</dbReference>
<evidence type="ECO:0000256" key="4">
    <source>
        <dbReference type="ARBA" id="ARBA00022801"/>
    </source>
</evidence>
<comment type="similarity">
    <text evidence="2">Belongs to the palmitoyl-protein thioesterase family.</text>
</comment>
<dbReference type="PANTHER" id="PTHR11247:SF27">
    <property type="entry name" value="LYSOSOMAL THIOESTERASE PPT2"/>
    <property type="match status" value="1"/>
</dbReference>
<keyword evidence="5" id="KW-0325">Glycoprotein</keyword>
<dbReference type="SUPFAM" id="SSF53474">
    <property type="entry name" value="alpha/beta-Hydrolases"/>
    <property type="match status" value="1"/>
</dbReference>
<evidence type="ECO:0000256" key="5">
    <source>
        <dbReference type="ARBA" id="ARBA00023180"/>
    </source>
</evidence>
<comment type="subcellular location">
    <subcellularLocation>
        <location evidence="1">Lysosome</location>
    </subcellularLocation>
</comment>
<name>A0A182IMY8_ANOAO</name>
<dbReference type="Gene3D" id="3.40.50.1820">
    <property type="entry name" value="alpha/beta hydrolase"/>
    <property type="match status" value="1"/>
</dbReference>
<accession>A0A182IMY8</accession>
<evidence type="ECO:0000256" key="7">
    <source>
        <dbReference type="ARBA" id="ARBA00038848"/>
    </source>
</evidence>
<evidence type="ECO:0000256" key="2">
    <source>
        <dbReference type="ARBA" id="ARBA00010758"/>
    </source>
</evidence>
<keyword evidence="6" id="KW-0458">Lysosome</keyword>
<keyword evidence="4" id="KW-0378">Hydrolase</keyword>
<dbReference type="GO" id="GO:0098599">
    <property type="term" value="F:palmitoyl hydrolase activity"/>
    <property type="evidence" value="ECO:0007669"/>
    <property type="project" value="UniProtKB-ARBA"/>
</dbReference>
<evidence type="ECO:0000256" key="6">
    <source>
        <dbReference type="ARBA" id="ARBA00023228"/>
    </source>
</evidence>
<dbReference type="PANTHER" id="PTHR11247">
    <property type="entry name" value="PALMITOYL-PROTEIN THIOESTERASE/DOLICHYLDIPHOSPHATASE 1"/>
    <property type="match status" value="1"/>
</dbReference>
<evidence type="ECO:0000256" key="8">
    <source>
        <dbReference type="ARBA" id="ARBA00093223"/>
    </source>
</evidence>
<proteinExistence type="inferred from homology"/>
<dbReference type="AlphaFoldDB" id="A0A182IMY8"/>
<dbReference type="Pfam" id="PF02089">
    <property type="entry name" value="Palm_thioest"/>
    <property type="match status" value="1"/>
</dbReference>
<dbReference type="GO" id="GO:0005764">
    <property type="term" value="C:lysosome"/>
    <property type="evidence" value="ECO:0007669"/>
    <property type="project" value="UniProtKB-SubCell"/>
</dbReference>
<dbReference type="GO" id="GO:0016790">
    <property type="term" value="F:thiolester hydrolase activity"/>
    <property type="evidence" value="ECO:0007669"/>
    <property type="project" value="TreeGrafter"/>
</dbReference>
<comment type="catalytic activity">
    <reaction evidence="8">
        <text>S-hexadecanoyl-N-acetylcysteamine + H2O = N-acetylcysteamine + hexadecanoate + H(+)</text>
        <dbReference type="Rhea" id="RHEA:84099"/>
        <dbReference type="ChEBI" id="CHEBI:7896"/>
        <dbReference type="ChEBI" id="CHEBI:15377"/>
        <dbReference type="ChEBI" id="CHEBI:15378"/>
        <dbReference type="ChEBI" id="CHEBI:74410"/>
        <dbReference type="ChEBI" id="CHEBI:233601"/>
    </reaction>
</comment>
<dbReference type="EnsemblMetazoa" id="AATE002165-RA">
    <property type="protein sequence ID" value="AATE002165-PA.1"/>
    <property type="gene ID" value="AATE002165"/>
</dbReference>
<dbReference type="FunFam" id="3.40.50.1820:FF:000037">
    <property type="entry name" value="Lysosomal thioesterase PPT2 homolog"/>
    <property type="match status" value="1"/>
</dbReference>
<dbReference type="EC" id="3.1.2.2" evidence="7"/>
<comment type="function">
    <text evidence="9">Catalyzes the cleavage of thioester bonds from S-palmitoyl-CoA or S-palmitoyl-N-acetylcysteamine (unbranched structures) but does not have activity against palmitoylcysteine or palmitoylated proteins, branched structures or bulky head groups. Conversely, hydrolyzes both long and short chain fatty acyl-CoA substrate.</text>
</comment>
<dbReference type="STRING" id="41427.A0A182IMY8"/>
<evidence type="ECO:0000313" key="10">
    <source>
        <dbReference type="EnsemblMetazoa" id="AATE002165-PA.1"/>
    </source>
</evidence>
<evidence type="ECO:0000256" key="9">
    <source>
        <dbReference type="ARBA" id="ARBA00093353"/>
    </source>
</evidence>
<sequence>MFTVPGLLLLCLKISISLAYRPVFIYHGILTGADSMKHLVSRIQEVHQETVVYNFQRFGGWSSLENAWHQVFEANANLRSICASHPEGINMIGYSQGGLLGRAVLQTYPDHCVKTFVSLSSPQAGQFGDDFLHLIFPALVAKTAYELFYTYVGQHTSVGNYWNDPHHQDLFEEYSIFLPYINNRIYSTNSTQFRDTLLRLDRLVLVGGPDDGVITPWQSSHFSFYNESYDVVPLQESTIYTEDLIGLKTLAESGRLHVISRADVRHYEWHRSDEVIDSVVLPYLD</sequence>